<sequence>MKTLPAKLVGFRAATGASKTVAMACLSSACGDLDLAVEFWCRGDLPAYATALEKIDGHTTAHVALLDEPPVAGLLIRLFGDGFTISRDGDTLGGLRDYERHGAFLVAVRDGLLPHAVTVHDFAPCAYAHYLAERRTPQPKRRLADPPDCLDSQEEEEEEKLTPAKKRHRHFL</sequence>
<evidence type="ECO:0000313" key="3">
    <source>
        <dbReference type="Proteomes" id="UP001230188"/>
    </source>
</evidence>
<dbReference type="PROSITE" id="PS51257">
    <property type="entry name" value="PROKAR_LIPOPROTEIN"/>
    <property type="match status" value="1"/>
</dbReference>
<dbReference type="CDD" id="cd14273">
    <property type="entry name" value="UBA_TAP-C_like"/>
    <property type="match status" value="1"/>
</dbReference>
<evidence type="ECO:0000256" key="1">
    <source>
        <dbReference type="SAM" id="MobiDB-lite"/>
    </source>
</evidence>
<reference evidence="2" key="1">
    <citation type="submission" date="2023-01" db="EMBL/GenBank/DDBJ databases">
        <title>Metagenome sequencing of chrysophaentin producing Chrysophaeum taylorii.</title>
        <authorList>
            <person name="Davison J."/>
            <person name="Bewley C."/>
        </authorList>
    </citation>
    <scope>NUCLEOTIDE SEQUENCE</scope>
    <source>
        <strain evidence="2">NIES-1699</strain>
    </source>
</reference>
<dbReference type="EMBL" id="JAQMWT010000322">
    <property type="protein sequence ID" value="KAJ8604774.1"/>
    <property type="molecule type" value="Genomic_DNA"/>
</dbReference>
<protein>
    <submittedName>
        <fullName evidence="2">Uncharacterized protein</fullName>
    </submittedName>
</protein>
<dbReference type="Proteomes" id="UP001230188">
    <property type="component" value="Unassembled WGS sequence"/>
</dbReference>
<name>A0AAD7UGZ9_9STRA</name>
<organism evidence="2 3">
    <name type="scientific">Chrysophaeum taylorii</name>
    <dbReference type="NCBI Taxonomy" id="2483200"/>
    <lineage>
        <taxon>Eukaryota</taxon>
        <taxon>Sar</taxon>
        <taxon>Stramenopiles</taxon>
        <taxon>Ochrophyta</taxon>
        <taxon>Pelagophyceae</taxon>
        <taxon>Pelagomonadales</taxon>
        <taxon>Pelagomonadaceae</taxon>
        <taxon>Chrysophaeum</taxon>
    </lineage>
</organism>
<keyword evidence="3" id="KW-1185">Reference proteome</keyword>
<comment type="caution">
    <text evidence="2">The sequence shown here is derived from an EMBL/GenBank/DDBJ whole genome shotgun (WGS) entry which is preliminary data.</text>
</comment>
<accession>A0AAD7UGZ9</accession>
<evidence type="ECO:0000313" key="2">
    <source>
        <dbReference type="EMBL" id="KAJ8604774.1"/>
    </source>
</evidence>
<feature type="region of interest" description="Disordered" evidence="1">
    <location>
        <begin position="137"/>
        <end position="172"/>
    </location>
</feature>
<proteinExistence type="predicted"/>
<feature type="compositionally biased region" description="Basic residues" evidence="1">
    <location>
        <begin position="163"/>
        <end position="172"/>
    </location>
</feature>
<gene>
    <name evidence="2" type="ORF">CTAYLR_001021</name>
</gene>
<dbReference type="AlphaFoldDB" id="A0AAD7UGZ9"/>